<comment type="subcellular location">
    <subcellularLocation>
        <location evidence="1">Cell membrane</location>
        <topology evidence="1">Multi-pass membrane protein</topology>
    </subcellularLocation>
</comment>
<keyword evidence="3" id="KW-0813">Transport</keyword>
<protein>
    <recommendedName>
        <fullName evidence="8">Major facilitator superfamily (MFS) profile domain-containing protein</fullName>
    </recommendedName>
</protein>
<comment type="caution">
    <text evidence="9">The sequence shown here is derived from an EMBL/GenBank/DDBJ whole genome shotgun (WGS) entry which is preliminary data.</text>
</comment>
<dbReference type="Gene3D" id="1.20.1250.20">
    <property type="entry name" value="MFS general substrate transporter like domains"/>
    <property type="match status" value="2"/>
</dbReference>
<feature type="transmembrane region" description="Helical" evidence="7">
    <location>
        <begin position="402"/>
        <end position="423"/>
    </location>
</feature>
<feature type="transmembrane region" description="Helical" evidence="7">
    <location>
        <begin position="49"/>
        <end position="72"/>
    </location>
</feature>
<keyword evidence="5 7" id="KW-1133">Transmembrane helix</keyword>
<evidence type="ECO:0000256" key="3">
    <source>
        <dbReference type="ARBA" id="ARBA00022448"/>
    </source>
</evidence>
<organism evidence="9 10">
    <name type="scientific">Candidatus Viridilinea mediisalina</name>
    <dbReference type="NCBI Taxonomy" id="2024553"/>
    <lineage>
        <taxon>Bacteria</taxon>
        <taxon>Bacillati</taxon>
        <taxon>Chloroflexota</taxon>
        <taxon>Chloroflexia</taxon>
        <taxon>Chloroflexales</taxon>
        <taxon>Chloroflexineae</taxon>
        <taxon>Oscillochloridaceae</taxon>
        <taxon>Candidatus Viridilinea</taxon>
    </lineage>
</organism>
<evidence type="ECO:0000313" key="9">
    <source>
        <dbReference type="EMBL" id="PDW03467.1"/>
    </source>
</evidence>
<evidence type="ECO:0000259" key="8">
    <source>
        <dbReference type="PROSITE" id="PS50850"/>
    </source>
</evidence>
<dbReference type="InterPro" id="IPR051788">
    <property type="entry name" value="MFS_Transporter"/>
</dbReference>
<feature type="transmembrane region" description="Helical" evidence="7">
    <location>
        <begin position="120"/>
        <end position="138"/>
    </location>
</feature>
<gene>
    <name evidence="9" type="ORF">CJ255_08685</name>
</gene>
<evidence type="ECO:0000256" key="4">
    <source>
        <dbReference type="ARBA" id="ARBA00022692"/>
    </source>
</evidence>
<accession>A0A2A6RK85</accession>
<evidence type="ECO:0000256" key="1">
    <source>
        <dbReference type="ARBA" id="ARBA00004651"/>
    </source>
</evidence>
<feature type="transmembrane region" description="Helical" evidence="7">
    <location>
        <begin position="375"/>
        <end position="396"/>
    </location>
</feature>
<feature type="domain" description="Major facilitator superfamily (MFS) profile" evidence="8">
    <location>
        <begin position="54"/>
        <end position="427"/>
    </location>
</feature>
<dbReference type="InterPro" id="IPR036259">
    <property type="entry name" value="MFS_trans_sf"/>
</dbReference>
<keyword evidence="4 7" id="KW-0812">Transmembrane</keyword>
<dbReference type="InterPro" id="IPR020846">
    <property type="entry name" value="MFS_dom"/>
</dbReference>
<name>A0A2A6RK85_9CHLR</name>
<feature type="transmembrane region" description="Helical" evidence="7">
    <location>
        <begin position="208"/>
        <end position="225"/>
    </location>
</feature>
<evidence type="ECO:0000256" key="5">
    <source>
        <dbReference type="ARBA" id="ARBA00022989"/>
    </source>
</evidence>
<dbReference type="SUPFAM" id="SSF103473">
    <property type="entry name" value="MFS general substrate transporter"/>
    <property type="match status" value="1"/>
</dbReference>
<feature type="transmembrane region" description="Helical" evidence="7">
    <location>
        <begin position="246"/>
        <end position="274"/>
    </location>
</feature>
<dbReference type="GO" id="GO:0022857">
    <property type="term" value="F:transmembrane transporter activity"/>
    <property type="evidence" value="ECO:0007669"/>
    <property type="project" value="InterPro"/>
</dbReference>
<evidence type="ECO:0000313" key="10">
    <source>
        <dbReference type="Proteomes" id="UP000220527"/>
    </source>
</evidence>
<keyword evidence="10" id="KW-1185">Reference proteome</keyword>
<dbReference type="Pfam" id="PF07690">
    <property type="entry name" value="MFS_1"/>
    <property type="match status" value="1"/>
</dbReference>
<dbReference type="PANTHER" id="PTHR23514:SF3">
    <property type="entry name" value="BYPASS OF STOP CODON PROTEIN 6"/>
    <property type="match status" value="1"/>
</dbReference>
<dbReference type="PANTHER" id="PTHR23514">
    <property type="entry name" value="BYPASS OF STOP CODON PROTEIN 6"/>
    <property type="match status" value="1"/>
</dbReference>
<dbReference type="EMBL" id="NQWI01000029">
    <property type="protein sequence ID" value="PDW03467.1"/>
    <property type="molecule type" value="Genomic_DNA"/>
</dbReference>
<dbReference type="PROSITE" id="PS50850">
    <property type="entry name" value="MFS"/>
    <property type="match status" value="1"/>
</dbReference>
<dbReference type="GO" id="GO:0005886">
    <property type="term" value="C:plasma membrane"/>
    <property type="evidence" value="ECO:0007669"/>
    <property type="project" value="UniProtKB-SubCell"/>
</dbReference>
<keyword evidence="6 7" id="KW-0472">Membrane</keyword>
<feature type="transmembrane region" description="Helical" evidence="7">
    <location>
        <begin position="87"/>
        <end position="108"/>
    </location>
</feature>
<feature type="transmembrane region" description="Helical" evidence="7">
    <location>
        <begin position="144"/>
        <end position="166"/>
    </location>
</feature>
<feature type="transmembrane region" description="Helical" evidence="7">
    <location>
        <begin position="315"/>
        <end position="335"/>
    </location>
</feature>
<evidence type="ECO:0000256" key="2">
    <source>
        <dbReference type="ARBA" id="ARBA00008335"/>
    </source>
</evidence>
<evidence type="ECO:0000256" key="7">
    <source>
        <dbReference type="SAM" id="Phobius"/>
    </source>
</evidence>
<feature type="transmembrane region" description="Helical" evidence="7">
    <location>
        <begin position="178"/>
        <end position="196"/>
    </location>
</feature>
<reference evidence="10" key="1">
    <citation type="submission" date="2017-08" db="EMBL/GenBank/DDBJ databases">
        <authorList>
            <person name="Grouzdev D.S."/>
            <person name="Gaisin V.A."/>
            <person name="Rysina M.S."/>
            <person name="Gorlenko V.M."/>
        </authorList>
    </citation>
    <scope>NUCLEOTIDE SEQUENCE [LARGE SCALE GENOMIC DNA]</scope>
    <source>
        <strain evidence="10">Kir15-3F</strain>
    </source>
</reference>
<comment type="similarity">
    <text evidence="2">Belongs to the major facilitator superfamily.</text>
</comment>
<proteinExistence type="inferred from homology"/>
<feature type="transmembrane region" description="Helical" evidence="7">
    <location>
        <begin position="341"/>
        <end position="363"/>
    </location>
</feature>
<dbReference type="InterPro" id="IPR011701">
    <property type="entry name" value="MFS"/>
</dbReference>
<feature type="transmembrane region" description="Helical" evidence="7">
    <location>
        <begin position="286"/>
        <end position="308"/>
    </location>
</feature>
<dbReference type="AlphaFoldDB" id="A0A2A6RK85"/>
<evidence type="ECO:0000256" key="6">
    <source>
        <dbReference type="ARBA" id="ARBA00023136"/>
    </source>
</evidence>
<sequence>MQRGLVRRSLAGGRLRAGSVGSMQSRLIYGEQRGRRGVRPLRSLEMPRFNAVGTLILMCAVYFAAGLALAAIGPNMTALALNIAQDVALVGSIFTSFSIGTVIVQLFAPHLSSRYGQRTLLALGACCMGSGILGESLSRSLISLLSFALLGGVGFGAILAAGSVLIPRLFGPRGASALNLVNLFFGVGSIIGPLIAGWSQARGGSSLLALWVGAGLLLLLLPLISRAAETASGGNTVPMGSATPPWSLVVLLGLMLLVYSGTEIAIGGWAAVYLERGAAMTPEHAAFALSGFWLALTLGRGLGALLGLRLSALKLLGMAGTLLLSGAILFALSIGDAPRSVFALLIIGLAGGPIFPTIMALVASVTKGRGAATSLALGIGNWGGALIPPAMGIVLSEWGPPAGAQMVLGLSLGVSLLLGLVVWRTLR</sequence>
<dbReference type="Proteomes" id="UP000220527">
    <property type="component" value="Unassembled WGS sequence"/>
</dbReference>